<name>A0A8H7CZM3_9AGAR</name>
<organism evidence="2 3">
    <name type="scientific">Mycena venus</name>
    <dbReference type="NCBI Taxonomy" id="2733690"/>
    <lineage>
        <taxon>Eukaryota</taxon>
        <taxon>Fungi</taxon>
        <taxon>Dikarya</taxon>
        <taxon>Basidiomycota</taxon>
        <taxon>Agaricomycotina</taxon>
        <taxon>Agaricomycetes</taxon>
        <taxon>Agaricomycetidae</taxon>
        <taxon>Agaricales</taxon>
        <taxon>Marasmiineae</taxon>
        <taxon>Mycenaceae</taxon>
        <taxon>Mycena</taxon>
    </lineage>
</organism>
<accession>A0A8H7CZM3</accession>
<proteinExistence type="predicted"/>
<dbReference type="InterPro" id="IPR032675">
    <property type="entry name" value="LRR_dom_sf"/>
</dbReference>
<dbReference type="InterPro" id="IPR036047">
    <property type="entry name" value="F-box-like_dom_sf"/>
</dbReference>
<dbReference type="Gene3D" id="3.80.10.10">
    <property type="entry name" value="Ribonuclease Inhibitor"/>
    <property type="match status" value="1"/>
</dbReference>
<dbReference type="AlphaFoldDB" id="A0A8H7CZM3"/>
<dbReference type="OrthoDB" id="2995388at2759"/>
<protein>
    <recommendedName>
        <fullName evidence="1">F-box domain-containing protein</fullName>
    </recommendedName>
</protein>
<feature type="domain" description="F-box" evidence="1">
    <location>
        <begin position="6"/>
        <end position="46"/>
    </location>
</feature>
<evidence type="ECO:0000313" key="3">
    <source>
        <dbReference type="Proteomes" id="UP000620124"/>
    </source>
</evidence>
<sequence length="457" mass="51697">MSGIGLVPDILNEVMLRLPLDIAEKFAFAQVSRLWRDLALDNRLFWSSFTGDDSKADCYRVPLVLERSGSQTLLHIQFRFSSGKMVDWPTDALNALVPYVARIVTLDIEFTAPMDVKALLNSGLEFPVLQTLRLKSSIYRNVPGLLLTAPNIQTLDIERIHLTNWGTLLCPSLENIKLCDSPVEMLLEILKRCPRVWRIVLRTWYPWSGYSIEDSFAAFPSRPLAPALRELDLQIRGSDLIRVLEAGFSDVVLHSLTGCIYNGHGEDDVEILSGALLPGVGSLVLFKLVDMQDVELRDEAGRIRHLQCWDTFEVRRVWGYLSLHYGLHKTVREIQIRPEHWHAYLEIFESYPSQQEGITLAIDTGWSDFPLIQDGEGDLVQASKVLRMPGLAKVKFCGSKNSEYFIQTILDVLALIEPPTVRKVEVCIELTTGAQDVLRTLQSTWSDCWAICSHCAE</sequence>
<dbReference type="Pfam" id="PF00646">
    <property type="entry name" value="F-box"/>
    <property type="match status" value="1"/>
</dbReference>
<keyword evidence="3" id="KW-1185">Reference proteome</keyword>
<dbReference type="SUPFAM" id="SSF52047">
    <property type="entry name" value="RNI-like"/>
    <property type="match status" value="1"/>
</dbReference>
<gene>
    <name evidence="2" type="ORF">MVEN_01065600</name>
</gene>
<dbReference type="Proteomes" id="UP000620124">
    <property type="component" value="Unassembled WGS sequence"/>
</dbReference>
<comment type="caution">
    <text evidence="2">The sequence shown here is derived from an EMBL/GenBank/DDBJ whole genome shotgun (WGS) entry which is preliminary data.</text>
</comment>
<evidence type="ECO:0000313" key="2">
    <source>
        <dbReference type="EMBL" id="KAF7353801.1"/>
    </source>
</evidence>
<evidence type="ECO:0000259" key="1">
    <source>
        <dbReference type="Pfam" id="PF00646"/>
    </source>
</evidence>
<dbReference type="EMBL" id="JACAZI010000008">
    <property type="protein sequence ID" value="KAF7353801.1"/>
    <property type="molecule type" value="Genomic_DNA"/>
</dbReference>
<dbReference type="SUPFAM" id="SSF81383">
    <property type="entry name" value="F-box domain"/>
    <property type="match status" value="1"/>
</dbReference>
<reference evidence="2" key="1">
    <citation type="submission" date="2020-05" db="EMBL/GenBank/DDBJ databases">
        <title>Mycena genomes resolve the evolution of fungal bioluminescence.</title>
        <authorList>
            <person name="Tsai I.J."/>
        </authorList>
    </citation>
    <scope>NUCLEOTIDE SEQUENCE</scope>
    <source>
        <strain evidence="2">CCC161011</strain>
    </source>
</reference>
<dbReference type="InterPro" id="IPR001810">
    <property type="entry name" value="F-box_dom"/>
</dbReference>